<dbReference type="RefSeq" id="WP_318798325.1">
    <property type="nucleotide sequence ID" value="NZ_JARUJP010000014.1"/>
</dbReference>
<dbReference type="EMBL" id="JARUJP010000014">
    <property type="protein sequence ID" value="MDW8801924.1"/>
    <property type="molecule type" value="Genomic_DNA"/>
</dbReference>
<evidence type="ECO:0000313" key="1">
    <source>
        <dbReference type="EMBL" id="MDW8801924.1"/>
    </source>
</evidence>
<accession>A0ABU4JUT7</accession>
<dbReference type="PANTHER" id="PTHR42827">
    <property type="entry name" value="IRON-SULFUR CLUSTER-BINDING PROTEIN-RELATED"/>
    <property type="match status" value="1"/>
</dbReference>
<organism evidence="1 2">
    <name type="scientific">Clostridium tanneri</name>
    <dbReference type="NCBI Taxonomy" id="3037988"/>
    <lineage>
        <taxon>Bacteria</taxon>
        <taxon>Bacillati</taxon>
        <taxon>Bacillota</taxon>
        <taxon>Clostridia</taxon>
        <taxon>Eubacteriales</taxon>
        <taxon>Clostridiaceae</taxon>
        <taxon>Clostridium</taxon>
    </lineage>
</organism>
<sequence length="255" mass="29143">MKNLVENLIKNYVRSYSLDNRLEIQWEEPLVSFADAKDSMFFELKKVIGENHKLPEDFLQNGKTVITYFIPFNKDIVLSNIKGRESSEFWAKAYVETNKLILSLNEYIKEELEGKGYDTIGVPLSINFDYDKLINDWSHRHAAYISGLGTFGVNNMLITNKGCCGRFGTIITSLEVEKTERKEKESCLYKYNGSCGGCVKRCVNEALKLDSFDRHKCFEMCLYNDKLYNRLGPADVCGKCMVGVSCSFTNPTKCL</sequence>
<proteinExistence type="predicted"/>
<keyword evidence="2" id="KW-1185">Reference proteome</keyword>
<protein>
    <submittedName>
        <fullName evidence="1">Epoxyqueuosine reductase</fullName>
    </submittedName>
</protein>
<comment type="caution">
    <text evidence="1">The sequence shown here is derived from an EMBL/GenBank/DDBJ whole genome shotgun (WGS) entry which is preliminary data.</text>
</comment>
<evidence type="ECO:0000313" key="2">
    <source>
        <dbReference type="Proteomes" id="UP001281656"/>
    </source>
</evidence>
<dbReference type="PANTHER" id="PTHR42827:SF1">
    <property type="entry name" value="IRON-SULFUR CLUSTER-BINDING PROTEIN"/>
    <property type="match status" value="1"/>
</dbReference>
<dbReference type="Proteomes" id="UP001281656">
    <property type="component" value="Unassembled WGS sequence"/>
</dbReference>
<reference evidence="1 2" key="1">
    <citation type="submission" date="2023-04" db="EMBL/GenBank/DDBJ databases">
        <title>Clostridium tannerae sp. nov., isolated from the fecal material of an alpaca.</title>
        <authorList>
            <person name="Miller S."/>
            <person name="Hendry M."/>
            <person name="King J."/>
            <person name="Sankaranarayanan K."/>
            <person name="Lawson P.A."/>
        </authorList>
    </citation>
    <scope>NUCLEOTIDE SEQUENCE [LARGE SCALE GENOMIC DNA]</scope>
    <source>
        <strain evidence="1 2">A1-XYC3</strain>
    </source>
</reference>
<gene>
    <name evidence="1" type="ORF">P8V03_12275</name>
</gene>
<name>A0ABU4JUT7_9CLOT</name>